<dbReference type="InterPro" id="IPR036844">
    <property type="entry name" value="Hint_dom_sf"/>
</dbReference>
<name>A0A239GYA0_9ACTN</name>
<dbReference type="CDD" id="cd00081">
    <property type="entry name" value="Hint"/>
    <property type="match status" value="1"/>
</dbReference>
<feature type="domain" description="Hint" evidence="2">
    <location>
        <begin position="333"/>
        <end position="438"/>
    </location>
</feature>
<protein>
    <submittedName>
        <fullName evidence="3">RHS repeat-associated core domain-containing protein</fullName>
    </submittedName>
</protein>
<dbReference type="InterPro" id="IPR050708">
    <property type="entry name" value="T6SS_VgrG/RHS"/>
</dbReference>
<dbReference type="SMART" id="SM00306">
    <property type="entry name" value="HintN"/>
    <property type="match status" value="1"/>
</dbReference>
<gene>
    <name evidence="3" type="ORF">SAMN05216276_101513</name>
</gene>
<evidence type="ECO:0000259" key="2">
    <source>
        <dbReference type="SMART" id="SM00306"/>
    </source>
</evidence>
<dbReference type="Gene3D" id="2.180.10.10">
    <property type="entry name" value="RHS repeat-associated core"/>
    <property type="match status" value="1"/>
</dbReference>
<dbReference type="InterPro" id="IPR003587">
    <property type="entry name" value="Hint_dom_N"/>
</dbReference>
<dbReference type="SUPFAM" id="SSF51294">
    <property type="entry name" value="Hedgehog/intein (Hint) domain"/>
    <property type="match status" value="1"/>
</dbReference>
<dbReference type="NCBIfam" id="TIGR03696">
    <property type="entry name" value="Rhs_assc_core"/>
    <property type="match status" value="1"/>
</dbReference>
<dbReference type="Gene3D" id="2.170.16.10">
    <property type="entry name" value="Hedgehog/Intein (Hint) domain"/>
    <property type="match status" value="1"/>
</dbReference>
<dbReference type="Pfam" id="PF07591">
    <property type="entry name" value="PT-HINT"/>
    <property type="match status" value="1"/>
</dbReference>
<keyword evidence="4" id="KW-1185">Reference proteome</keyword>
<proteinExistence type="predicted"/>
<reference evidence="3 4" key="1">
    <citation type="submission" date="2017-06" db="EMBL/GenBank/DDBJ databases">
        <authorList>
            <person name="Kim H.J."/>
            <person name="Triplett B.A."/>
        </authorList>
    </citation>
    <scope>NUCLEOTIDE SEQUENCE [LARGE SCALE GENOMIC DNA]</scope>
    <source>
        <strain evidence="3 4">CGMCC 4.2132</strain>
    </source>
</reference>
<dbReference type="PANTHER" id="PTHR32305:SF17">
    <property type="entry name" value="TRNA NUCLEASE WAPA"/>
    <property type="match status" value="1"/>
</dbReference>
<dbReference type="AlphaFoldDB" id="A0A239GYA0"/>
<evidence type="ECO:0000256" key="1">
    <source>
        <dbReference type="SAM" id="MobiDB-lite"/>
    </source>
</evidence>
<sequence length="589" mass="62944">MDKAIIDGQETSMVYDADGERLIRREPDGTATLYLGAMELELSAGTVKATRYYTGPDGSAVALRTTAGIKWLASGLHGSTQLAVDDATGQVARERYLPYGKRRGSDDLPFTDRGFLGKIEDDSTGLNYLSARYYDPSIAKFVSTDPLLSLDKPQWLNPYSYGGNNPIGASDPTGLRPAPDAGKADPCVKPSSKACKLQRKNLAEANAAALKVEVDRQFKLILNAILALAKIAADELGITAGIQCFTTGNLGACGETALNVLGSLAGGLAGKLATKYALPWKWKKAYEVGQKLWKHAGDAIGAFKNWIATKDKLKVAEKARETAQKAFAACTRPNSFIPGTKVAMADGTEKPIEQVKVGDNVIATDPKTGTTTAKPVIALITSHGAKNLVQITVDTDGDRGTATDVIIATDQHPFWVNDQRAWVQATKLQSGAWLQTSAGDRLQVVGIAKWTTGHQCVHNLTVADIHTYYVLAGTTPVLVHNSNGPCGVLPTPQVSDSKLQNLANYLYKGTGNPNLIGDGTTMSAAQHELSGGSLVQGRGHVKKAEEAIRALANWMNKNPDASKHDMLVARTLQRSLQDSLRGRYMDGTG</sequence>
<dbReference type="EMBL" id="FZOD01000015">
    <property type="protein sequence ID" value="SNS74169.1"/>
    <property type="molecule type" value="Genomic_DNA"/>
</dbReference>
<evidence type="ECO:0000313" key="3">
    <source>
        <dbReference type="EMBL" id="SNS74169.1"/>
    </source>
</evidence>
<accession>A0A239GYA0</accession>
<organism evidence="3 4">
    <name type="scientific">Streptosporangium subroseum</name>
    <dbReference type="NCBI Taxonomy" id="106412"/>
    <lineage>
        <taxon>Bacteria</taxon>
        <taxon>Bacillati</taxon>
        <taxon>Actinomycetota</taxon>
        <taxon>Actinomycetes</taxon>
        <taxon>Streptosporangiales</taxon>
        <taxon>Streptosporangiaceae</taxon>
        <taxon>Streptosporangium</taxon>
    </lineage>
</organism>
<dbReference type="InterPro" id="IPR022385">
    <property type="entry name" value="Rhs_assc_core"/>
</dbReference>
<dbReference type="PANTHER" id="PTHR32305">
    <property type="match status" value="1"/>
</dbReference>
<feature type="region of interest" description="Disordered" evidence="1">
    <location>
        <begin position="167"/>
        <end position="186"/>
    </location>
</feature>
<evidence type="ECO:0000313" key="4">
    <source>
        <dbReference type="Proteomes" id="UP000198282"/>
    </source>
</evidence>
<dbReference type="Proteomes" id="UP000198282">
    <property type="component" value="Unassembled WGS sequence"/>
</dbReference>